<evidence type="ECO:0000256" key="5">
    <source>
        <dbReference type="ARBA" id="ARBA00022519"/>
    </source>
</evidence>
<dbReference type="Gene3D" id="3.30.565.10">
    <property type="entry name" value="Histidine kinase-like ATPase, C-terminal domain"/>
    <property type="match status" value="1"/>
</dbReference>
<dbReference type="GO" id="GO:0005886">
    <property type="term" value="C:plasma membrane"/>
    <property type="evidence" value="ECO:0007669"/>
    <property type="project" value="UniProtKB-SubCell"/>
</dbReference>
<keyword evidence="4" id="KW-1003">Cell membrane</keyword>
<evidence type="ECO:0000256" key="4">
    <source>
        <dbReference type="ARBA" id="ARBA00022475"/>
    </source>
</evidence>
<dbReference type="GO" id="GO:0009927">
    <property type="term" value="F:histidine phosphotransfer kinase activity"/>
    <property type="evidence" value="ECO:0007669"/>
    <property type="project" value="TreeGrafter"/>
</dbReference>
<dbReference type="RefSeq" id="WP_187080895.1">
    <property type="nucleotide sequence ID" value="NZ_JACORU010000002.1"/>
</dbReference>
<feature type="domain" description="Histidine kinase" evidence="16">
    <location>
        <begin position="198"/>
        <end position="420"/>
    </location>
</feature>
<dbReference type="PRINTS" id="PR00344">
    <property type="entry name" value="BCTRLSENSOR"/>
</dbReference>
<dbReference type="InterPro" id="IPR001789">
    <property type="entry name" value="Sig_transdc_resp-reg_receiver"/>
</dbReference>
<dbReference type="PROSITE" id="PS50894">
    <property type="entry name" value="HPT"/>
    <property type="match status" value="1"/>
</dbReference>
<name>A0A923M6U7_9BURK</name>
<dbReference type="Pfam" id="PF01627">
    <property type="entry name" value="Hpt"/>
    <property type="match status" value="1"/>
</dbReference>
<evidence type="ECO:0000256" key="15">
    <source>
        <dbReference type="SAM" id="Phobius"/>
    </source>
</evidence>
<dbReference type="Proteomes" id="UP000596827">
    <property type="component" value="Unassembled WGS sequence"/>
</dbReference>
<feature type="transmembrane region" description="Helical" evidence="15">
    <location>
        <begin position="55"/>
        <end position="74"/>
    </location>
</feature>
<dbReference type="Pfam" id="PF00072">
    <property type="entry name" value="Response_reg"/>
    <property type="match status" value="2"/>
</dbReference>
<dbReference type="PROSITE" id="PS50109">
    <property type="entry name" value="HIS_KIN"/>
    <property type="match status" value="1"/>
</dbReference>
<evidence type="ECO:0000256" key="6">
    <source>
        <dbReference type="ARBA" id="ARBA00022679"/>
    </source>
</evidence>
<comment type="caution">
    <text evidence="19">The sequence shown here is derived from an EMBL/GenBank/DDBJ whole genome shotgun (WGS) entry which is preliminary data.</text>
</comment>
<keyword evidence="9" id="KW-0547">Nucleotide-binding</keyword>
<feature type="modified residue" description="Phosphohistidine" evidence="13">
    <location>
        <position position="767"/>
    </location>
</feature>
<comment type="catalytic activity">
    <reaction evidence="1">
        <text>ATP + protein L-histidine = ADP + protein N-phospho-L-histidine.</text>
        <dbReference type="EC" id="2.7.13.3"/>
    </reaction>
</comment>
<accession>A0A923M6U7</accession>
<dbReference type="EC" id="2.7.13.3" evidence="3"/>
<reference evidence="19" key="1">
    <citation type="submission" date="2020-08" db="EMBL/GenBank/DDBJ databases">
        <title>Ramlibacter sp. GTP1 16S ribosomal RNA gene genome sequencing and assembly.</title>
        <authorList>
            <person name="Kang M."/>
        </authorList>
    </citation>
    <scope>NUCLEOTIDE SEQUENCE</scope>
    <source>
        <strain evidence="19">GTP1</strain>
    </source>
</reference>
<dbReference type="CDD" id="cd17546">
    <property type="entry name" value="REC_hyHK_CKI1_RcsC-like"/>
    <property type="match status" value="2"/>
</dbReference>
<dbReference type="InterPro" id="IPR036890">
    <property type="entry name" value="HATPase_C_sf"/>
</dbReference>
<keyword evidence="5" id="KW-0997">Cell inner membrane</keyword>
<proteinExistence type="predicted"/>
<dbReference type="InterPro" id="IPR005467">
    <property type="entry name" value="His_kinase_dom"/>
</dbReference>
<dbReference type="InterPro" id="IPR036097">
    <property type="entry name" value="HisK_dim/P_sf"/>
</dbReference>
<dbReference type="Gene3D" id="3.40.50.2300">
    <property type="match status" value="2"/>
</dbReference>
<evidence type="ECO:0000256" key="8">
    <source>
        <dbReference type="ARBA" id="ARBA00022777"/>
    </source>
</evidence>
<dbReference type="SUPFAM" id="SSF55874">
    <property type="entry name" value="ATPase domain of HSP90 chaperone/DNA topoisomerase II/histidine kinase"/>
    <property type="match status" value="1"/>
</dbReference>
<evidence type="ECO:0000256" key="1">
    <source>
        <dbReference type="ARBA" id="ARBA00000085"/>
    </source>
</evidence>
<evidence type="ECO:0000256" key="7">
    <source>
        <dbReference type="ARBA" id="ARBA00022692"/>
    </source>
</evidence>
<organism evidence="19 20">
    <name type="scientific">Ramlibacter albus</name>
    <dbReference type="NCBI Taxonomy" id="2079448"/>
    <lineage>
        <taxon>Bacteria</taxon>
        <taxon>Pseudomonadati</taxon>
        <taxon>Pseudomonadota</taxon>
        <taxon>Betaproteobacteria</taxon>
        <taxon>Burkholderiales</taxon>
        <taxon>Comamonadaceae</taxon>
        <taxon>Ramlibacter</taxon>
    </lineage>
</organism>
<keyword evidence="14" id="KW-0597">Phosphoprotein</keyword>
<feature type="domain" description="Response regulatory" evidence="17">
    <location>
        <begin position="443"/>
        <end position="561"/>
    </location>
</feature>
<dbReference type="InterPro" id="IPR003594">
    <property type="entry name" value="HATPase_dom"/>
</dbReference>
<dbReference type="SUPFAM" id="SSF47226">
    <property type="entry name" value="Histidine-containing phosphotransfer domain, HPT domain"/>
    <property type="match status" value="1"/>
</dbReference>
<dbReference type="PANTHER" id="PTHR43047">
    <property type="entry name" value="TWO-COMPONENT HISTIDINE PROTEIN KINASE"/>
    <property type="match status" value="1"/>
</dbReference>
<dbReference type="EMBL" id="JACORU010000002">
    <property type="protein sequence ID" value="MBC5764425.1"/>
    <property type="molecule type" value="Genomic_DNA"/>
</dbReference>
<keyword evidence="11" id="KW-0902">Two-component regulatory system</keyword>
<comment type="subcellular location">
    <subcellularLocation>
        <location evidence="2">Cell inner membrane</location>
        <topology evidence="2">Multi-pass membrane protein</topology>
    </subcellularLocation>
</comment>
<evidence type="ECO:0000256" key="3">
    <source>
        <dbReference type="ARBA" id="ARBA00012438"/>
    </source>
</evidence>
<keyword evidence="7 15" id="KW-0812">Transmembrane</keyword>
<dbReference type="InterPro" id="IPR004358">
    <property type="entry name" value="Sig_transdc_His_kin-like_C"/>
</dbReference>
<keyword evidence="6" id="KW-0808">Transferase</keyword>
<protein>
    <recommendedName>
        <fullName evidence="3">histidine kinase</fullName>
        <ecNumber evidence="3">2.7.13.3</ecNumber>
    </recommendedName>
</protein>
<dbReference type="PANTHER" id="PTHR43047:SF72">
    <property type="entry name" value="OSMOSENSING HISTIDINE PROTEIN KINASE SLN1"/>
    <property type="match status" value="1"/>
</dbReference>
<feature type="domain" description="Response regulatory" evidence="17">
    <location>
        <begin position="579"/>
        <end position="697"/>
    </location>
</feature>
<keyword evidence="9" id="KW-0067">ATP-binding</keyword>
<feature type="modified residue" description="4-aspartylphosphate" evidence="14">
    <location>
        <position position="492"/>
    </location>
</feature>
<dbReference type="Gene3D" id="1.20.120.160">
    <property type="entry name" value="HPT domain"/>
    <property type="match status" value="1"/>
</dbReference>
<dbReference type="SMART" id="SM00387">
    <property type="entry name" value="HATPase_c"/>
    <property type="match status" value="1"/>
</dbReference>
<dbReference type="SUPFAM" id="SSF52172">
    <property type="entry name" value="CheY-like"/>
    <property type="match status" value="2"/>
</dbReference>
<evidence type="ECO:0000259" key="18">
    <source>
        <dbReference type="PROSITE" id="PS50894"/>
    </source>
</evidence>
<evidence type="ECO:0000313" key="19">
    <source>
        <dbReference type="EMBL" id="MBC5764425.1"/>
    </source>
</evidence>
<keyword evidence="12 15" id="KW-0472">Membrane</keyword>
<feature type="modified residue" description="4-aspartylphosphate" evidence="14">
    <location>
        <position position="629"/>
    </location>
</feature>
<dbReference type="InterPro" id="IPR008207">
    <property type="entry name" value="Sig_transdc_His_kin_Hpt_dom"/>
</dbReference>
<feature type="transmembrane region" description="Helical" evidence="15">
    <location>
        <begin position="24"/>
        <end position="43"/>
    </location>
</feature>
<evidence type="ECO:0000256" key="9">
    <source>
        <dbReference type="ARBA" id="ARBA00022840"/>
    </source>
</evidence>
<evidence type="ECO:0000256" key="12">
    <source>
        <dbReference type="ARBA" id="ARBA00023136"/>
    </source>
</evidence>
<evidence type="ECO:0000256" key="11">
    <source>
        <dbReference type="ARBA" id="ARBA00023012"/>
    </source>
</evidence>
<dbReference type="AlphaFoldDB" id="A0A923M6U7"/>
<evidence type="ECO:0000259" key="16">
    <source>
        <dbReference type="PROSITE" id="PS50109"/>
    </source>
</evidence>
<gene>
    <name evidence="19" type="ORF">H8R02_08190</name>
</gene>
<evidence type="ECO:0000313" key="20">
    <source>
        <dbReference type="Proteomes" id="UP000596827"/>
    </source>
</evidence>
<evidence type="ECO:0000259" key="17">
    <source>
        <dbReference type="PROSITE" id="PS50110"/>
    </source>
</evidence>
<dbReference type="SUPFAM" id="SSF47384">
    <property type="entry name" value="Homodimeric domain of signal transducing histidine kinase"/>
    <property type="match status" value="1"/>
</dbReference>
<dbReference type="GO" id="GO:0000155">
    <property type="term" value="F:phosphorelay sensor kinase activity"/>
    <property type="evidence" value="ECO:0007669"/>
    <property type="project" value="InterPro"/>
</dbReference>
<evidence type="ECO:0000256" key="10">
    <source>
        <dbReference type="ARBA" id="ARBA00022989"/>
    </source>
</evidence>
<sequence>MTSIRTWPARLFAYYRAYHQPSPLLLRYICLFGLVGYPLLYLLRFVKGGTGYDDFWLRLAVVASLLVLLLRDLWPKALKAYYLHFSYFAVTFALPFLFVFTSLKNGGGPAAVGNTFMAVFLLILLADWRNVIVMLAAGIGLAALAYAVLDPAPRLPMDYVARLPVLLVGVVGGSLFKFALEEATAERVRQAYASLAGSIAHEMRNPMAQVRHSLENIRQALPLPSLNAQTHLVDGRAVDQLYRHVAHGEMAVKRGLQVIAMTLDEVNAKPLDASRLGCLSAGDACSKAVEEYGYANEHERASVQLHVREDFFFRGDETAFVFVLFNLLKNALYYLPASPGLRIEVTVAGGEIRVRDTGPGIKPDVLARLFQPFRTSGKAGGTGLGLSYCRRVVAAFGGTIRCDSVEGSHTEFTLAFPVVAGEELRAKQAEATAQARRVFADRRVLVVEDDAAIRAATRLKLLELCCVVREAADGVEAMQALQSGTYDLVLADLNMPRMDGYELADALRSGRAPANRGTCLVAYTSEPPHLARVKTQSAGFDGFVSKPSDQATLVRVLCDAMAAREASRGRGKGWLSGRRFLLADDNAYNRAAVGGYLRHAGAQVVEVGSGDAALRELAGVDLFDVVLLDIHMPVLGGIETARAIRGADIAQSSVPLLAITAHADPALVAAGREAGFGDFILKPVEAPLLHEKLAMLMGVEPPQRAAPAAPPAPAGALLDENRLMGYVRIGMLDELVEEFLPEIDRLVDRLQDAVDSGDLQEAIDGLHSLVGMSGEAGAQALYRHARQTYIPMLEQHVWPASAEWLPRIRELAGQTGTALREWAAEARSRA</sequence>
<keyword evidence="20" id="KW-1185">Reference proteome</keyword>
<evidence type="ECO:0000256" key="14">
    <source>
        <dbReference type="PROSITE-ProRule" id="PRU00169"/>
    </source>
</evidence>
<dbReference type="SMART" id="SM00448">
    <property type="entry name" value="REC"/>
    <property type="match status" value="2"/>
</dbReference>
<dbReference type="InterPro" id="IPR011006">
    <property type="entry name" value="CheY-like_superfamily"/>
</dbReference>
<feature type="domain" description="HPt" evidence="18">
    <location>
        <begin position="728"/>
        <end position="822"/>
    </location>
</feature>
<dbReference type="Pfam" id="PF02518">
    <property type="entry name" value="HATPase_c"/>
    <property type="match status" value="1"/>
</dbReference>
<evidence type="ECO:0000256" key="2">
    <source>
        <dbReference type="ARBA" id="ARBA00004429"/>
    </source>
</evidence>
<feature type="transmembrane region" description="Helical" evidence="15">
    <location>
        <begin position="81"/>
        <end position="100"/>
    </location>
</feature>
<keyword evidence="8" id="KW-0418">Kinase</keyword>
<feature type="transmembrane region" description="Helical" evidence="15">
    <location>
        <begin position="106"/>
        <end position="124"/>
    </location>
</feature>
<keyword evidence="10 15" id="KW-1133">Transmembrane helix</keyword>
<evidence type="ECO:0000256" key="13">
    <source>
        <dbReference type="PROSITE-ProRule" id="PRU00110"/>
    </source>
</evidence>
<dbReference type="PROSITE" id="PS50110">
    <property type="entry name" value="RESPONSE_REGULATORY"/>
    <property type="match status" value="2"/>
</dbReference>
<dbReference type="InterPro" id="IPR036641">
    <property type="entry name" value="HPT_dom_sf"/>
</dbReference>
<feature type="transmembrane region" description="Helical" evidence="15">
    <location>
        <begin position="131"/>
        <end position="149"/>
    </location>
</feature>